<dbReference type="PANTHER" id="PTHR48052">
    <property type="entry name" value="UNNAMED PRODUCT"/>
    <property type="match status" value="1"/>
</dbReference>
<feature type="chain" id="PRO_5043178429" evidence="13">
    <location>
        <begin position="34"/>
        <end position="711"/>
    </location>
</feature>
<comment type="similarity">
    <text evidence="2">Belongs to the RLP family.</text>
</comment>
<keyword evidence="9 12" id="KW-0472">Membrane</keyword>
<dbReference type="Gramene" id="TraesLAC6A03G03235100.1">
    <property type="protein sequence ID" value="TraesLAC6A03G03235100.1.CDS1"/>
    <property type="gene ID" value="TraesLAC6A03G03235100"/>
</dbReference>
<dbReference type="Gramene" id="TraesSYM6A03G03220890.1">
    <property type="protein sequence ID" value="TraesSYM6A03G03220890.1.CDS1"/>
    <property type="gene ID" value="TraesSYM6A03G03220890"/>
</dbReference>
<gene>
    <name evidence="16" type="primary">LOC123132322</name>
</gene>
<keyword evidence="11" id="KW-0325">Glycoprotein</keyword>
<dbReference type="Gramene" id="TraesNOR6A03G03311920.1">
    <property type="protein sequence ID" value="TraesNOR6A03G03311920.1.CDS1"/>
    <property type="gene ID" value="TraesNOR6A03G03311920"/>
</dbReference>
<dbReference type="GO" id="GO:0005886">
    <property type="term" value="C:plasma membrane"/>
    <property type="evidence" value="ECO:0007669"/>
    <property type="project" value="UniProtKB-SubCell"/>
</dbReference>
<dbReference type="InterPro" id="IPR013210">
    <property type="entry name" value="LRR_N_plant-typ"/>
</dbReference>
<dbReference type="FunFam" id="3.80.10.10:FF:002651">
    <property type="entry name" value="Uncharacterized protein"/>
    <property type="match status" value="1"/>
</dbReference>
<dbReference type="Gramene" id="TraesJAG6A03G03275120.1">
    <property type="protein sequence ID" value="TraesJAG6A03G03275120.1.CDS1"/>
    <property type="gene ID" value="TraesJAG6A03G03275120"/>
</dbReference>
<name>A0A3B6NMB3_WHEAT</name>
<sequence length="711" mass="77589">MKSLNRSQRSRFPIPFFGLALVLLVFLASPTRSCTEQEKSSLLQLLAGLSQDGGLTASWRSNTDCCRWEGISCSLNRMVTDVVLAYRGLEGSISPFLGNLTSLLRFDLSHNLLSGGLPLELLQSSSILVLDVSFNRLTGGLSELPSSTPVRPLQVLNISSNLFTGRFPSTIWEVMKSLVALNASTNSFTGQMPTMSCVSAPSFAVLELSFNKFSGNIPPGLSNCSLLKLLSAGNNHLSGTLPDELFKVTTLEHLSLPFNWLEGELKGIINLTNLVTLDLGKNEFRGNIPESIGELKKLEELLLDHNSMSGELPSALSNCTNLVTLDLKVNHFNGEFTKINFLSLPNLKILDILSNDFTGTIPESIYSCSKLTALRLSFNHFHGQLSEKIGNLKSLSFLALVNLSLTNITRTLQILGSSRSLTTIFIGFNFLHETMPEDDNIGGFENLQVLSMNYCSLSGTLPGWLSKLTKLGMLFLQSNQLTGPIPDWISSLKLLFYLDLSNNSFTGEIPTALMEMPMLKSDKTAPKIFSELPLYFFSPFVEYLKPGAFPKVLNLGINNFTGVIPEEIGQLQGLLLLNLSSNKLSGEIPQQIGTLTNLQLLDLSSNHFTSTIPATLNNLHFLSKFNISNNDLEGSIPTAGQLSTFPDSSFDGNPKLCGLMIVNHCGSAEAASESIISREQIGSKVIFAIAFGAFFGVGVLYDQMVLARYFG</sequence>
<dbReference type="Gramene" id="TraesPARA_EIv1.0_1918020.1">
    <property type="protein sequence ID" value="TraesPARA_EIv1.0_1918020.1.CDS1"/>
    <property type="gene ID" value="TraesPARA_EIv1.0_1918020"/>
</dbReference>
<dbReference type="Proteomes" id="UP000019116">
    <property type="component" value="Chromosome 6A"/>
</dbReference>
<comment type="subcellular location">
    <subcellularLocation>
        <location evidence="1">Cell membrane</location>
        <topology evidence="1">Single-pass type I membrane protein</topology>
    </subcellularLocation>
</comment>
<evidence type="ECO:0000256" key="10">
    <source>
        <dbReference type="ARBA" id="ARBA00023170"/>
    </source>
</evidence>
<dbReference type="SUPFAM" id="SSF52058">
    <property type="entry name" value="L domain-like"/>
    <property type="match status" value="1"/>
</dbReference>
<dbReference type="AlphaFoldDB" id="A0A3B6NMB3"/>
<dbReference type="FunFam" id="3.80.10.10:FF:000041">
    <property type="entry name" value="LRR receptor-like serine/threonine-protein kinase ERECTA"/>
    <property type="match status" value="1"/>
</dbReference>
<dbReference type="GeneID" id="123132322"/>
<keyword evidence="10" id="KW-0675">Receptor</keyword>
<dbReference type="Gramene" id="TraesJUL6A03G03306550.1">
    <property type="protein sequence ID" value="TraesJUL6A03G03306550.1.CDS1"/>
    <property type="gene ID" value="TraesJUL6A03G03306550"/>
</dbReference>
<dbReference type="SUPFAM" id="SSF52047">
    <property type="entry name" value="RNI-like"/>
    <property type="match status" value="1"/>
</dbReference>
<evidence type="ECO:0000256" key="4">
    <source>
        <dbReference type="ARBA" id="ARBA00022614"/>
    </source>
</evidence>
<evidence type="ECO:0000256" key="11">
    <source>
        <dbReference type="ARBA" id="ARBA00023180"/>
    </source>
</evidence>
<evidence type="ECO:0000256" key="13">
    <source>
        <dbReference type="SAM" id="SignalP"/>
    </source>
</evidence>
<dbReference type="Gramene" id="TraesSTA6A03G03271080.1">
    <property type="protein sequence ID" value="TraesSTA6A03G03271080.1.CDS1"/>
    <property type="gene ID" value="TraesSTA6A03G03271080"/>
</dbReference>
<reference evidence="16" key="1">
    <citation type="submission" date="2018-08" db="EMBL/GenBank/DDBJ databases">
        <authorList>
            <person name="Rossello M."/>
        </authorList>
    </citation>
    <scope>NUCLEOTIDE SEQUENCE [LARGE SCALE GENOMIC DNA]</scope>
    <source>
        <strain evidence="16">cv. Chinese Spring</strain>
    </source>
</reference>
<feature type="domain" description="Disease resistance R13L4/SHOC-2-like LRR" evidence="15">
    <location>
        <begin position="344"/>
        <end position="520"/>
    </location>
</feature>
<dbReference type="FunFam" id="3.80.10.10:FF:000213">
    <property type="entry name" value="Tyrosine-sulfated glycopeptide receptor 1"/>
    <property type="match status" value="1"/>
</dbReference>
<dbReference type="Gene3D" id="3.80.10.10">
    <property type="entry name" value="Ribonuclease Inhibitor"/>
    <property type="match status" value="5"/>
</dbReference>
<feature type="signal peptide" evidence="13">
    <location>
        <begin position="1"/>
        <end position="33"/>
    </location>
</feature>
<keyword evidence="17" id="KW-1185">Reference proteome</keyword>
<dbReference type="STRING" id="4565.A0A3B6NMB3"/>
<dbReference type="Gramene" id="TraesCAD_scaffold_121083_01G000400.1">
    <property type="protein sequence ID" value="TraesCAD_scaffold_121083_01G000400.1"/>
    <property type="gene ID" value="TraesCAD_scaffold_121083_01G000400"/>
</dbReference>
<keyword evidence="8 12" id="KW-1133">Transmembrane helix</keyword>
<keyword evidence="3" id="KW-1003">Cell membrane</keyword>
<dbReference type="Pfam" id="PF00560">
    <property type="entry name" value="LRR_1"/>
    <property type="match status" value="4"/>
</dbReference>
<keyword evidence="7" id="KW-0677">Repeat</keyword>
<evidence type="ECO:0000256" key="6">
    <source>
        <dbReference type="ARBA" id="ARBA00022729"/>
    </source>
</evidence>
<dbReference type="Gramene" id="TraesCLE_scaffold_101208_01G000400.1">
    <property type="protein sequence ID" value="TraesCLE_scaffold_101208_01G000400.1"/>
    <property type="gene ID" value="TraesCLE_scaffold_101208_01G000400"/>
</dbReference>
<dbReference type="Gramene" id="TraesCS6A03G0304200.1">
    <property type="protein sequence ID" value="TraesCS6A03G0304200.1.CDS1"/>
    <property type="gene ID" value="TraesCS6A03G0304200"/>
</dbReference>
<evidence type="ECO:0000256" key="2">
    <source>
        <dbReference type="ARBA" id="ARBA00009592"/>
    </source>
</evidence>
<dbReference type="Pfam" id="PF08263">
    <property type="entry name" value="LRRNT_2"/>
    <property type="match status" value="1"/>
</dbReference>
<reference evidence="16" key="2">
    <citation type="submission" date="2018-10" db="UniProtKB">
        <authorList>
            <consortium name="EnsemblPlants"/>
        </authorList>
    </citation>
    <scope>IDENTIFICATION</scope>
</reference>
<evidence type="ECO:0000256" key="7">
    <source>
        <dbReference type="ARBA" id="ARBA00022737"/>
    </source>
</evidence>
<evidence type="ECO:0000259" key="14">
    <source>
        <dbReference type="Pfam" id="PF08263"/>
    </source>
</evidence>
<dbReference type="SMART" id="SM00369">
    <property type="entry name" value="LRR_TYP"/>
    <property type="match status" value="5"/>
</dbReference>
<evidence type="ECO:0000259" key="15">
    <source>
        <dbReference type="Pfam" id="PF23598"/>
    </source>
</evidence>
<dbReference type="InterPro" id="IPR055414">
    <property type="entry name" value="LRR_R13L4/SHOC2-like"/>
</dbReference>
<keyword evidence="4" id="KW-0433">Leucine-rich repeat</keyword>
<dbReference type="PANTHER" id="PTHR48052:SF81">
    <property type="entry name" value="LEUCINE-RICH REPEAT-CONTAINING N-TERMINAL PLANT-TYPE DOMAIN-CONTAINING PROTEIN"/>
    <property type="match status" value="1"/>
</dbReference>
<dbReference type="OrthoDB" id="1740823at2759"/>
<evidence type="ECO:0000313" key="16">
    <source>
        <dbReference type="EnsemblPlants" id="TraesCS6A02G128100.1.cds1"/>
    </source>
</evidence>
<evidence type="ECO:0000256" key="8">
    <source>
        <dbReference type="ARBA" id="ARBA00022989"/>
    </source>
</evidence>
<feature type="domain" description="Leucine-rich repeat-containing N-terminal plant-type" evidence="14">
    <location>
        <begin position="37"/>
        <end position="74"/>
    </location>
</feature>
<organism evidence="16">
    <name type="scientific">Triticum aestivum</name>
    <name type="common">Wheat</name>
    <dbReference type="NCBI Taxonomy" id="4565"/>
    <lineage>
        <taxon>Eukaryota</taxon>
        <taxon>Viridiplantae</taxon>
        <taxon>Streptophyta</taxon>
        <taxon>Embryophyta</taxon>
        <taxon>Tracheophyta</taxon>
        <taxon>Spermatophyta</taxon>
        <taxon>Magnoliopsida</taxon>
        <taxon>Liliopsida</taxon>
        <taxon>Poales</taxon>
        <taxon>Poaceae</taxon>
        <taxon>BOP clade</taxon>
        <taxon>Pooideae</taxon>
        <taxon>Triticodae</taxon>
        <taxon>Triticeae</taxon>
        <taxon>Triticinae</taxon>
        <taxon>Triticum</taxon>
    </lineage>
</organism>
<proteinExistence type="inferred from homology"/>
<feature type="transmembrane region" description="Helical" evidence="12">
    <location>
        <begin position="681"/>
        <end position="701"/>
    </location>
</feature>
<dbReference type="RefSeq" id="XP_044408042.1">
    <property type="nucleotide sequence ID" value="XM_044552107.1"/>
</dbReference>
<dbReference type="Gramene" id="TraesLDM6A03G03283730.1">
    <property type="protein sequence ID" value="TraesLDM6A03G03283730.1.CDS1"/>
    <property type="gene ID" value="TraesLDM6A03G03283730"/>
</dbReference>
<dbReference type="EnsemblPlants" id="TraesCS6A02G128100.1">
    <property type="protein sequence ID" value="TraesCS6A02G128100.1.cds1"/>
    <property type="gene ID" value="TraesCS6A02G128100"/>
</dbReference>
<evidence type="ECO:0000256" key="3">
    <source>
        <dbReference type="ARBA" id="ARBA00022475"/>
    </source>
</evidence>
<dbReference type="Pfam" id="PF23598">
    <property type="entry name" value="LRR_14"/>
    <property type="match status" value="1"/>
</dbReference>
<protein>
    <submittedName>
        <fullName evidence="16">Uncharacterized protein</fullName>
    </submittedName>
</protein>
<dbReference type="Gramene" id="TraesKAR6A01G0068030.1">
    <property type="protein sequence ID" value="cds.TraesKAR6A01G0068030.1"/>
    <property type="gene ID" value="TraesKAR6A01G0068030"/>
</dbReference>
<dbReference type="GO" id="GO:0004672">
    <property type="term" value="F:protein kinase activity"/>
    <property type="evidence" value="ECO:0000318"/>
    <property type="project" value="GO_Central"/>
</dbReference>
<dbReference type="Gramene" id="TraesROB_scaffold_028384_01G000200.1">
    <property type="protein sequence ID" value="TraesROB_scaffold_028384_01G000200.1"/>
    <property type="gene ID" value="TraesROB_scaffold_028384_01G000200"/>
</dbReference>
<keyword evidence="6 13" id="KW-0732">Signal</keyword>
<dbReference type="Pfam" id="PF13855">
    <property type="entry name" value="LRR_8"/>
    <property type="match status" value="1"/>
</dbReference>
<dbReference type="InterPro" id="IPR001611">
    <property type="entry name" value="Leu-rich_rpt"/>
</dbReference>
<evidence type="ECO:0000256" key="5">
    <source>
        <dbReference type="ARBA" id="ARBA00022692"/>
    </source>
</evidence>
<evidence type="ECO:0000256" key="1">
    <source>
        <dbReference type="ARBA" id="ARBA00004251"/>
    </source>
</evidence>
<dbReference type="Gramene" id="TraesCS6A02G128100.1">
    <property type="protein sequence ID" value="TraesCS6A02G128100.1.cds1"/>
    <property type="gene ID" value="TraesCS6A02G128100"/>
</dbReference>
<keyword evidence="5 12" id="KW-0812">Transmembrane</keyword>
<evidence type="ECO:0000256" key="9">
    <source>
        <dbReference type="ARBA" id="ARBA00023136"/>
    </source>
</evidence>
<dbReference type="KEGG" id="taes:123132322"/>
<dbReference type="SMR" id="A0A3B6NMB3"/>
<dbReference type="OMA" id="HTHIREW"/>
<dbReference type="InterPro" id="IPR032675">
    <property type="entry name" value="LRR_dom_sf"/>
</dbReference>
<accession>A0A3B6NMB3</accession>
<evidence type="ECO:0000256" key="12">
    <source>
        <dbReference type="SAM" id="Phobius"/>
    </source>
</evidence>
<evidence type="ECO:0000313" key="17">
    <source>
        <dbReference type="Proteomes" id="UP000019116"/>
    </source>
</evidence>
<dbReference type="InterPro" id="IPR003591">
    <property type="entry name" value="Leu-rich_rpt_typical-subtyp"/>
</dbReference>